<dbReference type="SUPFAM" id="SSF53822">
    <property type="entry name" value="Periplasmic binding protein-like I"/>
    <property type="match status" value="1"/>
</dbReference>
<accession>A0A0E1W997</accession>
<sequence length="370" mass="39574">MLVNAARPAFARKRQTEKGGDMRLCTGKAVLRACVAAIAVAAGVGGAAPAAQAAGARFALVSHAPDSDSWWNTIKNAIKQADEDFDVTTDYRNPPNGDIADMARLIEQSAARDYDGVITTIADYDVLKNSLKKVTAKKIPLVTINSGTEEQSAQLGAIMHVGQPEYVAGHAAGEKAKAAGVKRFLCVNHIATNSVSFDRCRGFADAIGADYKSSTIDSGQDPTEIQSKVSAYLRNHPNTQAILTLGPVPAAASLKAVQQMGLANKLFFATFDFSDDIAKAIQSGAIKFAIDQQPYLQGYIPVAVLAIAKQNKTTDPAKIRQILEANPKFQARLSTYGLQPSYGPKNIRSGPGFITKENLEKVIKYAGQYR</sequence>
<organism evidence="4">
    <name type="scientific">Burkholderia pseudomallei 1710a</name>
    <dbReference type="NCBI Taxonomy" id="320371"/>
    <lineage>
        <taxon>Bacteria</taxon>
        <taxon>Pseudomonadati</taxon>
        <taxon>Pseudomonadota</taxon>
        <taxon>Betaproteobacteria</taxon>
        <taxon>Burkholderiales</taxon>
        <taxon>Burkholderiaceae</taxon>
        <taxon>Burkholderia</taxon>
        <taxon>pseudomallei group</taxon>
    </lineage>
</organism>
<dbReference type="PANTHER" id="PTHR30036">
    <property type="entry name" value="D-XYLOSE-BINDING PERIPLASMIC PROTEIN"/>
    <property type="match status" value="1"/>
</dbReference>
<dbReference type="CDD" id="cd06312">
    <property type="entry name" value="PBP1_ABC_sugar_binding-like"/>
    <property type="match status" value="1"/>
</dbReference>
<dbReference type="HOGENOM" id="CLU_037628_3_5_4"/>
<feature type="domain" description="Periplasmic binding protein" evidence="3">
    <location>
        <begin position="58"/>
        <end position="310"/>
    </location>
</feature>
<dbReference type="Proteomes" id="UP000001812">
    <property type="component" value="Chromosome I"/>
</dbReference>
<evidence type="ECO:0000259" key="3">
    <source>
        <dbReference type="Pfam" id="PF13407"/>
    </source>
</evidence>
<gene>
    <name evidence="4" type="ORF">BURPS1710A_2124</name>
</gene>
<dbReference type="GO" id="GO:0030246">
    <property type="term" value="F:carbohydrate binding"/>
    <property type="evidence" value="ECO:0007669"/>
    <property type="project" value="TreeGrafter"/>
</dbReference>
<dbReference type="Pfam" id="PF13407">
    <property type="entry name" value="Peripla_BP_4"/>
    <property type="match status" value="1"/>
</dbReference>
<dbReference type="InterPro" id="IPR028082">
    <property type="entry name" value="Peripla_BP_I"/>
</dbReference>
<evidence type="ECO:0000256" key="2">
    <source>
        <dbReference type="ARBA" id="ARBA00007639"/>
    </source>
</evidence>
<evidence type="ECO:0000256" key="1">
    <source>
        <dbReference type="ARBA" id="ARBA00004418"/>
    </source>
</evidence>
<protein>
    <submittedName>
        <fullName evidence="4">ABC transporter, carbohydrate uptake transporter-2 (CUT2) family, periplasmic sugar-binding protein</fullName>
    </submittedName>
</protein>
<dbReference type="AlphaFoldDB" id="A0A0E1W997"/>
<comment type="subcellular location">
    <subcellularLocation>
        <location evidence="1">Periplasm</location>
    </subcellularLocation>
</comment>
<dbReference type="EMBL" id="CM000832">
    <property type="protein sequence ID" value="EET09803.1"/>
    <property type="molecule type" value="Genomic_DNA"/>
</dbReference>
<dbReference type="InterPro" id="IPR050555">
    <property type="entry name" value="Bact_Solute-Bind_Prot2"/>
</dbReference>
<reference evidence="4" key="1">
    <citation type="submission" date="2009-05" db="EMBL/GenBank/DDBJ databases">
        <authorList>
            <person name="Harkins D.M."/>
            <person name="DeShazer D."/>
            <person name="Woods D.E."/>
            <person name="Brinkac L.M."/>
            <person name="Brown K.A."/>
            <person name="Hung G.C."/>
            <person name="Tuanyok A."/>
            <person name="Zhang B."/>
            <person name="Nierman W.C."/>
        </authorList>
    </citation>
    <scope>NUCLEOTIDE SEQUENCE [LARGE SCALE GENOMIC DNA]</scope>
    <source>
        <strain evidence="4">1710a</strain>
    </source>
</reference>
<comment type="similarity">
    <text evidence="2">Belongs to the bacterial solute-binding protein 2 family.</text>
</comment>
<proteinExistence type="inferred from homology"/>
<dbReference type="PANTHER" id="PTHR30036:SF7">
    <property type="entry name" value="ABC TRANSPORTER PERIPLASMIC-BINDING PROTEIN YPHF"/>
    <property type="match status" value="1"/>
</dbReference>
<dbReference type="GO" id="GO:0030288">
    <property type="term" value="C:outer membrane-bounded periplasmic space"/>
    <property type="evidence" value="ECO:0007669"/>
    <property type="project" value="TreeGrafter"/>
</dbReference>
<evidence type="ECO:0000313" key="4">
    <source>
        <dbReference type="EMBL" id="EET09803.1"/>
    </source>
</evidence>
<name>A0A0E1W997_BURPE</name>
<dbReference type="InterPro" id="IPR025997">
    <property type="entry name" value="SBP_2_dom"/>
</dbReference>
<dbReference type="Gene3D" id="3.40.50.2300">
    <property type="match status" value="2"/>
</dbReference>